<accession>A0A4Y9Y7Y3</accession>
<dbReference type="AlphaFoldDB" id="A0A4Y9Y7Y3"/>
<organism evidence="1 2">
    <name type="scientific">Dentipellis fragilis</name>
    <dbReference type="NCBI Taxonomy" id="205917"/>
    <lineage>
        <taxon>Eukaryota</taxon>
        <taxon>Fungi</taxon>
        <taxon>Dikarya</taxon>
        <taxon>Basidiomycota</taxon>
        <taxon>Agaricomycotina</taxon>
        <taxon>Agaricomycetes</taxon>
        <taxon>Russulales</taxon>
        <taxon>Hericiaceae</taxon>
        <taxon>Dentipellis</taxon>
    </lineage>
</organism>
<evidence type="ECO:0000313" key="1">
    <source>
        <dbReference type="EMBL" id="TFY58008.1"/>
    </source>
</evidence>
<sequence length="82" mass="9172">MQPLITPKSNRRCACGNPLGLDMDYFCSTQCAREDSLRALSAAPSHYRSLVAKRAETLAQRHWRRDPVADALALEIATANIW</sequence>
<dbReference type="OrthoDB" id="3270792at2759"/>
<gene>
    <name evidence="1" type="ORF">EVG20_g8317</name>
</gene>
<comment type="caution">
    <text evidence="1">The sequence shown here is derived from an EMBL/GenBank/DDBJ whole genome shotgun (WGS) entry which is preliminary data.</text>
</comment>
<evidence type="ECO:0000313" key="2">
    <source>
        <dbReference type="Proteomes" id="UP000298327"/>
    </source>
</evidence>
<dbReference type="Proteomes" id="UP000298327">
    <property type="component" value="Unassembled WGS sequence"/>
</dbReference>
<proteinExistence type="predicted"/>
<keyword evidence="2" id="KW-1185">Reference proteome</keyword>
<feature type="non-terminal residue" evidence="1">
    <location>
        <position position="82"/>
    </location>
</feature>
<reference evidence="1 2" key="1">
    <citation type="submission" date="2019-02" db="EMBL/GenBank/DDBJ databases">
        <title>Genome sequencing of the rare red list fungi Dentipellis fragilis.</title>
        <authorList>
            <person name="Buettner E."/>
            <person name="Kellner H."/>
        </authorList>
    </citation>
    <scope>NUCLEOTIDE SEQUENCE [LARGE SCALE GENOMIC DNA]</scope>
    <source>
        <strain evidence="1 2">DSM 105465</strain>
    </source>
</reference>
<protein>
    <submittedName>
        <fullName evidence="1">Uncharacterized protein</fullName>
    </submittedName>
</protein>
<dbReference type="EMBL" id="SEOQ01000709">
    <property type="protein sequence ID" value="TFY58008.1"/>
    <property type="molecule type" value="Genomic_DNA"/>
</dbReference>
<name>A0A4Y9Y7Y3_9AGAM</name>